<evidence type="ECO:0000313" key="2">
    <source>
        <dbReference type="Proteomes" id="UP000251960"/>
    </source>
</evidence>
<protein>
    <submittedName>
        <fullName evidence="1">Uncharacterized protein</fullName>
    </submittedName>
</protein>
<proteinExistence type="predicted"/>
<dbReference type="Proteomes" id="UP000251960">
    <property type="component" value="Chromosome 7"/>
</dbReference>
<name>A0A3L6E050_MAIZE</name>
<dbReference type="EMBL" id="NCVQ01000008">
    <property type="protein sequence ID" value="PWZ13888.1"/>
    <property type="molecule type" value="Genomic_DNA"/>
</dbReference>
<gene>
    <name evidence="1" type="ORF">Zm00014a_013533</name>
</gene>
<accession>A0A3L6E050</accession>
<sequence>NLLLTVLSVAVKDLFVGNPSRVSTRPIVSCSSVSLASYCSRCRPIEFYQSPTTGTPRCSIERRRIHPLCRPASIPSFGLNSIMCLVPGEPVKLPQASILASILLVVQNTISRAIPPL</sequence>
<organism evidence="1 2">
    <name type="scientific">Zea mays</name>
    <name type="common">Maize</name>
    <dbReference type="NCBI Taxonomy" id="4577"/>
    <lineage>
        <taxon>Eukaryota</taxon>
        <taxon>Viridiplantae</taxon>
        <taxon>Streptophyta</taxon>
        <taxon>Embryophyta</taxon>
        <taxon>Tracheophyta</taxon>
        <taxon>Spermatophyta</taxon>
        <taxon>Magnoliopsida</taxon>
        <taxon>Liliopsida</taxon>
        <taxon>Poales</taxon>
        <taxon>Poaceae</taxon>
        <taxon>PACMAD clade</taxon>
        <taxon>Panicoideae</taxon>
        <taxon>Andropogonodae</taxon>
        <taxon>Andropogoneae</taxon>
        <taxon>Tripsacinae</taxon>
        <taxon>Zea</taxon>
    </lineage>
</organism>
<reference evidence="1 2" key="1">
    <citation type="journal article" date="2018" name="Nat. Genet.">
        <title>Extensive intraspecific gene order and gene structural variations between Mo17 and other maize genomes.</title>
        <authorList>
            <person name="Sun S."/>
            <person name="Zhou Y."/>
            <person name="Chen J."/>
            <person name="Shi J."/>
            <person name="Zhao H."/>
            <person name="Zhao H."/>
            <person name="Song W."/>
            <person name="Zhang M."/>
            <person name="Cui Y."/>
            <person name="Dong X."/>
            <person name="Liu H."/>
            <person name="Ma X."/>
            <person name="Jiao Y."/>
            <person name="Wang B."/>
            <person name="Wei X."/>
            <person name="Stein J.C."/>
            <person name="Glaubitz J.C."/>
            <person name="Lu F."/>
            <person name="Yu G."/>
            <person name="Liang C."/>
            <person name="Fengler K."/>
            <person name="Li B."/>
            <person name="Rafalski A."/>
            <person name="Schnable P.S."/>
            <person name="Ware D.H."/>
            <person name="Buckler E.S."/>
            <person name="Lai J."/>
        </authorList>
    </citation>
    <scope>NUCLEOTIDE SEQUENCE [LARGE SCALE GENOMIC DNA]</scope>
    <source>
        <strain evidence="2">cv. Missouri 17</strain>
        <tissue evidence="1">Seedling</tissue>
    </source>
</reference>
<feature type="non-terminal residue" evidence="1">
    <location>
        <position position="1"/>
    </location>
</feature>
<dbReference type="AlphaFoldDB" id="A0A3L6E050"/>
<comment type="caution">
    <text evidence="1">The sequence shown here is derived from an EMBL/GenBank/DDBJ whole genome shotgun (WGS) entry which is preliminary data.</text>
</comment>
<evidence type="ECO:0000313" key="1">
    <source>
        <dbReference type="EMBL" id="PWZ13888.1"/>
    </source>
</evidence>